<comment type="pathway">
    <text evidence="11">Bacterial outer membrane biogenesis; LPS lipid A biosynthesis.</text>
</comment>
<dbReference type="NCBIfam" id="TIGR00215">
    <property type="entry name" value="lpxB"/>
    <property type="match status" value="1"/>
</dbReference>
<dbReference type="PANTHER" id="PTHR30372">
    <property type="entry name" value="LIPID-A-DISACCHARIDE SYNTHASE"/>
    <property type="match status" value="1"/>
</dbReference>
<dbReference type="InterPro" id="IPR003835">
    <property type="entry name" value="Glyco_trans_19"/>
</dbReference>
<dbReference type="Pfam" id="PF02684">
    <property type="entry name" value="LpxB"/>
    <property type="match status" value="1"/>
</dbReference>
<proteinExistence type="inferred from homology"/>
<evidence type="ECO:0000313" key="13">
    <source>
        <dbReference type="Proteomes" id="UP000218896"/>
    </source>
</evidence>
<keyword evidence="5 11" id="KW-0444">Lipid biosynthesis</keyword>
<dbReference type="SUPFAM" id="SSF53756">
    <property type="entry name" value="UDP-Glycosyltransferase/glycogen phosphorylase"/>
    <property type="match status" value="1"/>
</dbReference>
<dbReference type="AlphaFoldDB" id="A0A2A2EZ54"/>
<keyword evidence="8 11" id="KW-0808">Transferase</keyword>
<evidence type="ECO:0000313" key="12">
    <source>
        <dbReference type="EMBL" id="PAU78661.1"/>
    </source>
</evidence>
<name>A0A2A2EZ54_9GAMM</name>
<protein>
    <recommendedName>
        <fullName evidence="4 11">Lipid-A-disaccharide synthase</fullName>
        <ecNumber evidence="3 11">2.4.1.182</ecNumber>
    </recommendedName>
</protein>
<dbReference type="OrthoDB" id="9801642at2"/>
<dbReference type="GO" id="GO:0008915">
    <property type="term" value="F:lipid-A-disaccharide synthase activity"/>
    <property type="evidence" value="ECO:0007669"/>
    <property type="project" value="UniProtKB-UniRule"/>
</dbReference>
<dbReference type="UniPathway" id="UPA00973"/>
<dbReference type="PANTHER" id="PTHR30372:SF4">
    <property type="entry name" value="LIPID-A-DISACCHARIDE SYNTHASE, MITOCHONDRIAL-RELATED"/>
    <property type="match status" value="1"/>
</dbReference>
<dbReference type="GO" id="GO:0009245">
    <property type="term" value="P:lipid A biosynthetic process"/>
    <property type="evidence" value="ECO:0007669"/>
    <property type="project" value="UniProtKB-UniRule"/>
</dbReference>
<evidence type="ECO:0000256" key="6">
    <source>
        <dbReference type="ARBA" id="ARBA00022556"/>
    </source>
</evidence>
<keyword evidence="6 11" id="KW-0441">Lipid A biosynthesis</keyword>
<dbReference type="GO" id="GO:0005543">
    <property type="term" value="F:phospholipid binding"/>
    <property type="evidence" value="ECO:0007669"/>
    <property type="project" value="TreeGrafter"/>
</dbReference>
<evidence type="ECO:0000256" key="2">
    <source>
        <dbReference type="ARBA" id="ARBA00007868"/>
    </source>
</evidence>
<evidence type="ECO:0000256" key="8">
    <source>
        <dbReference type="ARBA" id="ARBA00022679"/>
    </source>
</evidence>
<dbReference type="RefSeq" id="WP_095618235.1">
    <property type="nucleotide sequence ID" value="NZ_NSKD01000007.1"/>
</dbReference>
<evidence type="ECO:0000256" key="1">
    <source>
        <dbReference type="ARBA" id="ARBA00002056"/>
    </source>
</evidence>
<accession>A0A2A2EZ54</accession>
<dbReference type="Proteomes" id="UP000218896">
    <property type="component" value="Unassembled WGS sequence"/>
</dbReference>
<evidence type="ECO:0000256" key="9">
    <source>
        <dbReference type="ARBA" id="ARBA00023098"/>
    </source>
</evidence>
<evidence type="ECO:0000256" key="7">
    <source>
        <dbReference type="ARBA" id="ARBA00022676"/>
    </source>
</evidence>
<evidence type="ECO:0000256" key="10">
    <source>
        <dbReference type="ARBA" id="ARBA00048975"/>
    </source>
</evidence>
<keyword evidence="13" id="KW-1185">Reference proteome</keyword>
<reference evidence="12 13" key="1">
    <citation type="submission" date="2017-08" db="EMBL/GenBank/DDBJ databases">
        <title>Halovibrio sewagensis sp. nov., isolated from wastewater of high salinity.</title>
        <authorList>
            <person name="Dong X."/>
            <person name="Zhang G."/>
        </authorList>
    </citation>
    <scope>NUCLEOTIDE SEQUENCE [LARGE SCALE GENOMIC DNA]</scope>
    <source>
        <strain evidence="12 13">YL5-2</strain>
    </source>
</reference>
<evidence type="ECO:0000256" key="3">
    <source>
        <dbReference type="ARBA" id="ARBA00012687"/>
    </source>
</evidence>
<comment type="similarity">
    <text evidence="2 11">Belongs to the LpxB family.</text>
</comment>
<evidence type="ECO:0000256" key="11">
    <source>
        <dbReference type="HAMAP-Rule" id="MF_00392"/>
    </source>
</evidence>
<gene>
    <name evidence="11" type="primary">lpxB</name>
    <name evidence="12" type="ORF">CK501_13310</name>
</gene>
<keyword evidence="7 11" id="KW-0328">Glycosyltransferase</keyword>
<evidence type="ECO:0000256" key="4">
    <source>
        <dbReference type="ARBA" id="ARBA00020902"/>
    </source>
</evidence>
<dbReference type="HAMAP" id="MF_00392">
    <property type="entry name" value="LpxB"/>
    <property type="match status" value="1"/>
</dbReference>
<organism evidence="12 13">
    <name type="scientific">Halovibrio salipaludis</name>
    <dbReference type="NCBI Taxonomy" id="2032626"/>
    <lineage>
        <taxon>Bacteria</taxon>
        <taxon>Pseudomonadati</taxon>
        <taxon>Pseudomonadota</taxon>
        <taxon>Gammaproteobacteria</taxon>
        <taxon>Oceanospirillales</taxon>
        <taxon>Halomonadaceae</taxon>
        <taxon>Halovibrio</taxon>
    </lineage>
</organism>
<comment type="caution">
    <text evidence="12">The sequence shown here is derived from an EMBL/GenBank/DDBJ whole genome shotgun (WGS) entry which is preliminary data.</text>
</comment>
<comment type="catalytic activity">
    <reaction evidence="10 11">
        <text>a lipid X + a UDP-2-N,3-O-bis[(3R)-3-hydroxyacyl]-alpha-D-glucosamine = a lipid A disaccharide + UDP + H(+)</text>
        <dbReference type="Rhea" id="RHEA:67828"/>
        <dbReference type="ChEBI" id="CHEBI:15378"/>
        <dbReference type="ChEBI" id="CHEBI:58223"/>
        <dbReference type="ChEBI" id="CHEBI:137748"/>
        <dbReference type="ChEBI" id="CHEBI:176338"/>
        <dbReference type="ChEBI" id="CHEBI:176343"/>
        <dbReference type="EC" id="2.4.1.182"/>
    </reaction>
</comment>
<evidence type="ECO:0000256" key="5">
    <source>
        <dbReference type="ARBA" id="ARBA00022516"/>
    </source>
</evidence>
<dbReference type="GO" id="GO:0016020">
    <property type="term" value="C:membrane"/>
    <property type="evidence" value="ECO:0007669"/>
    <property type="project" value="GOC"/>
</dbReference>
<comment type="function">
    <text evidence="1 11">Condensation of UDP-2,3-diacylglucosamine and 2,3-diacylglucosamine-1-phosphate to form lipid A disaccharide, a precursor of lipid A, a phosphorylated glycolipid that anchors the lipopolysaccharide to the outer membrane of the cell.</text>
</comment>
<dbReference type="EMBL" id="NSKD01000007">
    <property type="protein sequence ID" value="PAU78661.1"/>
    <property type="molecule type" value="Genomic_DNA"/>
</dbReference>
<keyword evidence="9 11" id="KW-0443">Lipid metabolism</keyword>
<dbReference type="EC" id="2.4.1.182" evidence="3 11"/>
<sequence>MESLLSRGSAPAPGPVIVLVAGEVSGDLLGADLILSLKRHFPHAHFVGIGGERMMAAGLQSIVPMERLSVMGLVEVLGRIRELFDVRARVREYCLNNRPAALIGIDSPDFTLGLERQVREAGIPTVHYVSPSVWAWRRGRLKGIAKSVDLMLTLLPFEASVYRDYGIPVRFVGHPMADQIPEEPDRQAARRELDLPEAGQMVALLPGSRGSEVGGLGPLFLETAQWLADAMTPAPTFVIPCINRQRREQIQAMIRGNEAWQALDVRLVDGQSRTVMTAADAVLLASGTATLEAALLKRPMVVAYRVNALTFWIASRLVYVDHVALPNLLAPEPVVPEFLQEDATAEALGTALKTRLTAPETIEHERAIFSEIHRQLRRNASGRAAESVAALIRGEPLPEDLENT</sequence>